<keyword evidence="5 10" id="KW-0169">Cobalamin biosynthesis</keyword>
<dbReference type="CDD" id="cd02439">
    <property type="entry name" value="DMB-PRT_CobT"/>
    <property type="match status" value="1"/>
</dbReference>
<dbReference type="HAMAP" id="MF_00230">
    <property type="entry name" value="CobT"/>
    <property type="match status" value="1"/>
</dbReference>
<evidence type="ECO:0000256" key="7">
    <source>
        <dbReference type="ARBA" id="ARBA00022679"/>
    </source>
</evidence>
<comment type="similarity">
    <text evidence="2 10">Belongs to the CobT family.</text>
</comment>
<evidence type="ECO:0000256" key="1">
    <source>
        <dbReference type="ARBA" id="ARBA00005049"/>
    </source>
</evidence>
<keyword evidence="7 10" id="KW-0808">Transferase</keyword>
<dbReference type="InterPro" id="IPR023195">
    <property type="entry name" value="Nict_dMeBzImd_PRibTrfase_N"/>
</dbReference>
<accession>A0AAU7KPB9</accession>
<dbReference type="Pfam" id="PF02277">
    <property type="entry name" value="DBI_PRT"/>
    <property type="match status" value="1"/>
</dbReference>
<evidence type="ECO:0000256" key="3">
    <source>
        <dbReference type="ARBA" id="ARBA00011991"/>
    </source>
</evidence>
<evidence type="ECO:0000256" key="6">
    <source>
        <dbReference type="ARBA" id="ARBA00022676"/>
    </source>
</evidence>
<dbReference type="EMBL" id="CP098827">
    <property type="protein sequence ID" value="XBO73195.1"/>
    <property type="molecule type" value="Genomic_DNA"/>
</dbReference>
<comment type="catalytic activity">
    <reaction evidence="9 10">
        <text>5,6-dimethylbenzimidazole + nicotinate beta-D-ribonucleotide = alpha-ribazole 5'-phosphate + nicotinate + H(+)</text>
        <dbReference type="Rhea" id="RHEA:11196"/>
        <dbReference type="ChEBI" id="CHEBI:15378"/>
        <dbReference type="ChEBI" id="CHEBI:15890"/>
        <dbReference type="ChEBI" id="CHEBI:32544"/>
        <dbReference type="ChEBI" id="CHEBI:57502"/>
        <dbReference type="ChEBI" id="CHEBI:57918"/>
        <dbReference type="EC" id="2.4.2.21"/>
    </reaction>
</comment>
<proteinExistence type="inferred from homology"/>
<dbReference type="SUPFAM" id="SSF52733">
    <property type="entry name" value="Nicotinate mononucleotide:5,6-dimethylbenzimidazole phosphoribosyltransferase (CobT)"/>
    <property type="match status" value="1"/>
</dbReference>
<evidence type="ECO:0000256" key="10">
    <source>
        <dbReference type="HAMAP-Rule" id="MF_00230"/>
    </source>
</evidence>
<evidence type="ECO:0000256" key="8">
    <source>
        <dbReference type="ARBA" id="ARBA00030686"/>
    </source>
</evidence>
<dbReference type="AlphaFoldDB" id="A0AAU7KPB9"/>
<dbReference type="PANTHER" id="PTHR43463:SF1">
    <property type="entry name" value="NICOTINATE-NUCLEOTIDE--DIMETHYLBENZIMIDAZOLE PHOSPHORIBOSYLTRANSFERASE"/>
    <property type="match status" value="1"/>
</dbReference>
<sequence length="344" mass="34501">MGRIPSLDLEARRLASARLDSLTKPPGSLGRLEKLAADLAAMTGEPLPRVDPVAIIVFAADHGVAAEGVSAFPASVTAQMVANFARGGAAINVFARQINARLEVVDVGVATPSDQVPGVVLDRVRAGSGNIACEDAMSPDEVKAALEVGIRAVERARAAGARCVILGEMGIANTTASSALLAAFTGLSAEEVVGRGTGIDDARLAHKRKVISRALARGTGDTALDTLARLGGLEIAAMAGACLAAAAGRTPVLVDGFIATVAALAATRLAPGVRDYLVFGHRSDEAGHGEALAALGGEPLLSLGLRLGEGSGAALAYPLLASACAMLSEMATFADAGVEGGPSA</sequence>
<evidence type="ECO:0000313" key="11">
    <source>
        <dbReference type="EMBL" id="XBO73195.1"/>
    </source>
</evidence>
<comment type="pathway">
    <text evidence="1 10">Nucleoside biosynthesis; alpha-ribazole biosynthesis; alpha-ribazole from 5,6-dimethylbenzimidazole: step 1/2.</text>
</comment>
<dbReference type="EC" id="2.4.2.21" evidence="3 10"/>
<dbReference type="GO" id="GO:0009236">
    <property type="term" value="P:cobalamin biosynthetic process"/>
    <property type="evidence" value="ECO:0007669"/>
    <property type="project" value="UniProtKB-UniRule"/>
</dbReference>
<comment type="function">
    <text evidence="10">Catalyzes the synthesis of alpha-ribazole-5'-phosphate from nicotinate mononucleotide (NAMN) and 5,6-dimethylbenzimidazole (DMB).</text>
</comment>
<organism evidence="11">
    <name type="scientific">Halomonas sp. RT37</name>
    <dbReference type="NCBI Taxonomy" id="2950872"/>
    <lineage>
        <taxon>Bacteria</taxon>
        <taxon>Pseudomonadati</taxon>
        <taxon>Pseudomonadota</taxon>
        <taxon>Gammaproteobacteria</taxon>
        <taxon>Oceanospirillales</taxon>
        <taxon>Halomonadaceae</taxon>
        <taxon>Halomonas</taxon>
    </lineage>
</organism>
<dbReference type="NCBIfam" id="TIGR03160">
    <property type="entry name" value="cobT_DBIPRT"/>
    <property type="match status" value="1"/>
</dbReference>
<dbReference type="InterPro" id="IPR017846">
    <property type="entry name" value="Nict_dMeBzImd_PRibTrfase_bact"/>
</dbReference>
<dbReference type="InterPro" id="IPR003200">
    <property type="entry name" value="Nict_dMeBzImd_PRibTrfase"/>
</dbReference>
<evidence type="ECO:0000256" key="9">
    <source>
        <dbReference type="ARBA" id="ARBA00047340"/>
    </source>
</evidence>
<dbReference type="FunFam" id="3.40.50.10210:FF:000001">
    <property type="entry name" value="Nicotinate-nucleotide--dimethylbenzimidazole phosphoribosyltransferase"/>
    <property type="match status" value="1"/>
</dbReference>
<keyword evidence="6 10" id="KW-0328">Glycosyltransferase</keyword>
<evidence type="ECO:0000256" key="5">
    <source>
        <dbReference type="ARBA" id="ARBA00022573"/>
    </source>
</evidence>
<dbReference type="Gene3D" id="3.40.50.10210">
    <property type="match status" value="1"/>
</dbReference>
<name>A0AAU7KPB9_9GAMM</name>
<dbReference type="Gene3D" id="1.10.1610.10">
    <property type="match status" value="1"/>
</dbReference>
<dbReference type="InterPro" id="IPR036087">
    <property type="entry name" value="Nict_dMeBzImd_PRibTrfase_sf"/>
</dbReference>
<dbReference type="GO" id="GO:0008939">
    <property type="term" value="F:nicotinate-nucleotide-dimethylbenzimidazole phosphoribosyltransferase activity"/>
    <property type="evidence" value="ECO:0007669"/>
    <property type="project" value="UniProtKB-UniRule"/>
</dbReference>
<reference evidence="11" key="1">
    <citation type="submission" date="2022-06" db="EMBL/GenBank/DDBJ databases">
        <title>A novel DMS-producing enzyme.</title>
        <authorList>
            <person name="Zhang Y."/>
        </authorList>
    </citation>
    <scope>NUCLEOTIDE SEQUENCE</scope>
    <source>
        <strain evidence="11">RT37</strain>
    </source>
</reference>
<evidence type="ECO:0000256" key="4">
    <source>
        <dbReference type="ARBA" id="ARBA00015486"/>
    </source>
</evidence>
<feature type="active site" description="Proton acceptor" evidence="10">
    <location>
        <position position="309"/>
    </location>
</feature>
<dbReference type="NCBIfam" id="NF000996">
    <property type="entry name" value="PRK00105.1"/>
    <property type="match status" value="1"/>
</dbReference>
<evidence type="ECO:0000256" key="2">
    <source>
        <dbReference type="ARBA" id="ARBA00007110"/>
    </source>
</evidence>
<protein>
    <recommendedName>
        <fullName evidence="4 10">Nicotinate-nucleotide--dimethylbenzimidazole phosphoribosyltransferase</fullName>
        <shortName evidence="10">NN:DBI PRT</shortName>
        <ecNumber evidence="3 10">2.4.2.21</ecNumber>
    </recommendedName>
    <alternativeName>
        <fullName evidence="8 10">N(1)-alpha-phosphoribosyltransferase</fullName>
    </alternativeName>
</protein>
<gene>
    <name evidence="10 11" type="primary">cobT</name>
    <name evidence="11" type="ORF">NFG58_13505</name>
</gene>
<dbReference type="PANTHER" id="PTHR43463">
    <property type="entry name" value="NICOTINATE-NUCLEOTIDE--DIMETHYLBENZIMIDAZOLE PHOSPHORIBOSYLTRANSFERASE"/>
    <property type="match status" value="1"/>
</dbReference>